<keyword evidence="1" id="KW-0472">Membrane</keyword>
<dbReference type="KEGG" id="pur:AOC03_01320"/>
<protein>
    <submittedName>
        <fullName evidence="2">Uncharacterized protein</fullName>
    </submittedName>
</protein>
<evidence type="ECO:0000313" key="3">
    <source>
        <dbReference type="Proteomes" id="UP000059847"/>
    </source>
</evidence>
<feature type="transmembrane region" description="Helical" evidence="1">
    <location>
        <begin position="90"/>
        <end position="114"/>
    </location>
</feature>
<evidence type="ECO:0000313" key="2">
    <source>
        <dbReference type="EMBL" id="ALF58854.1"/>
    </source>
</evidence>
<evidence type="ECO:0000256" key="1">
    <source>
        <dbReference type="SAM" id="Phobius"/>
    </source>
</evidence>
<organism evidence="2 3">
    <name type="scientific">Psychrobacter urativorans</name>
    <dbReference type="NCBI Taxonomy" id="45610"/>
    <lineage>
        <taxon>Bacteria</taxon>
        <taxon>Pseudomonadati</taxon>
        <taxon>Pseudomonadota</taxon>
        <taxon>Gammaproteobacteria</taxon>
        <taxon>Moraxellales</taxon>
        <taxon>Moraxellaceae</taxon>
        <taxon>Psychrobacter</taxon>
    </lineage>
</organism>
<proteinExistence type="predicted"/>
<accession>A0A0M4TDF2</accession>
<feature type="transmembrane region" description="Helical" evidence="1">
    <location>
        <begin position="51"/>
        <end position="78"/>
    </location>
</feature>
<reference evidence="2 3" key="1">
    <citation type="submission" date="2015-09" db="EMBL/GenBank/DDBJ databases">
        <title>Complete genome of Psychrobacter urativorans R10.10B.</title>
        <authorList>
            <person name="See-Too W.S."/>
            <person name="Chan K.G."/>
        </authorList>
    </citation>
    <scope>NUCLEOTIDE SEQUENCE [LARGE SCALE GENOMIC DNA]</scope>
    <source>
        <strain evidence="2 3">R10.10B</strain>
    </source>
</reference>
<feature type="transmembrane region" description="Helical" evidence="1">
    <location>
        <begin position="12"/>
        <end position="30"/>
    </location>
</feature>
<name>A0A0M4TDF2_9GAMM</name>
<dbReference type="AlphaFoldDB" id="A0A0M4TDF2"/>
<gene>
    <name evidence="2" type="ORF">AOC03_01320</name>
</gene>
<keyword evidence="3" id="KW-1185">Reference proteome</keyword>
<keyword evidence="1" id="KW-0812">Transmembrane</keyword>
<sequence length="135" mass="15312">MLRIILALKAWVVYHIAKMASLFVITARLASLRKSVLAKEDIYIMLEKICWFILHGIRGGIYAVPFMGLFAFLVSGIIQPSIGTSSFAMISAYVSNSITLLGWGVFVTGLVVWIDTWISDYRSDYLPNWIRKDLY</sequence>
<dbReference type="EMBL" id="CP012678">
    <property type="protein sequence ID" value="ALF58854.1"/>
    <property type="molecule type" value="Genomic_DNA"/>
</dbReference>
<keyword evidence="1" id="KW-1133">Transmembrane helix</keyword>
<dbReference type="Proteomes" id="UP000059847">
    <property type="component" value="Chromosome"/>
</dbReference>